<accession>A0AAQ3PN66</accession>
<keyword evidence="3" id="KW-1185">Reference proteome</keyword>
<organism evidence="2 3">
    <name type="scientific">Paspalum notatum var. saurae</name>
    <dbReference type="NCBI Taxonomy" id="547442"/>
    <lineage>
        <taxon>Eukaryota</taxon>
        <taxon>Viridiplantae</taxon>
        <taxon>Streptophyta</taxon>
        <taxon>Embryophyta</taxon>
        <taxon>Tracheophyta</taxon>
        <taxon>Spermatophyta</taxon>
        <taxon>Magnoliopsida</taxon>
        <taxon>Liliopsida</taxon>
        <taxon>Poales</taxon>
        <taxon>Poaceae</taxon>
        <taxon>PACMAD clade</taxon>
        <taxon>Panicoideae</taxon>
        <taxon>Andropogonodae</taxon>
        <taxon>Paspaleae</taxon>
        <taxon>Paspalinae</taxon>
        <taxon>Paspalum</taxon>
    </lineage>
</organism>
<evidence type="ECO:0000313" key="2">
    <source>
        <dbReference type="EMBL" id="WVZ55122.1"/>
    </source>
</evidence>
<name>A0AAQ3PN66_PASNO</name>
<feature type="region of interest" description="Disordered" evidence="1">
    <location>
        <begin position="1"/>
        <end position="20"/>
    </location>
</feature>
<reference evidence="2 3" key="1">
    <citation type="submission" date="2024-02" db="EMBL/GenBank/DDBJ databases">
        <title>High-quality chromosome-scale genome assembly of Pensacola bahiagrass (Paspalum notatum Flugge var. saurae).</title>
        <authorList>
            <person name="Vega J.M."/>
            <person name="Podio M."/>
            <person name="Orjuela J."/>
            <person name="Siena L.A."/>
            <person name="Pessino S.C."/>
            <person name="Combes M.C."/>
            <person name="Mariac C."/>
            <person name="Albertini E."/>
            <person name="Pupilli F."/>
            <person name="Ortiz J.P.A."/>
            <person name="Leblanc O."/>
        </authorList>
    </citation>
    <scope>NUCLEOTIDE SEQUENCE [LARGE SCALE GENOMIC DNA]</scope>
    <source>
        <strain evidence="2">R1</strain>
        <tissue evidence="2">Leaf</tissue>
    </source>
</reference>
<evidence type="ECO:0000256" key="1">
    <source>
        <dbReference type="SAM" id="MobiDB-lite"/>
    </source>
</evidence>
<protein>
    <submittedName>
        <fullName evidence="2">Uncharacterized protein</fullName>
    </submittedName>
</protein>
<dbReference type="Proteomes" id="UP001341281">
    <property type="component" value="Chromosome 02"/>
</dbReference>
<sequence length="132" mass="14380">MWAPTRSWARASGRPVSPSAPLGSGVSGLGTAASASLGGLSVAAALLSGRTAPPSASHRRRALLRSRRSALGLPATAALHPWRRRHRRGGAPLRPLRFRAHACLLLLLCLRWLQVLFYIEELWPLMDYMLLL</sequence>
<evidence type="ECO:0000313" key="3">
    <source>
        <dbReference type="Proteomes" id="UP001341281"/>
    </source>
</evidence>
<dbReference type="EMBL" id="CP144746">
    <property type="protein sequence ID" value="WVZ55122.1"/>
    <property type="molecule type" value="Genomic_DNA"/>
</dbReference>
<dbReference type="AlphaFoldDB" id="A0AAQ3PN66"/>
<gene>
    <name evidence="2" type="ORF">U9M48_005825</name>
</gene>
<proteinExistence type="predicted"/>